<gene>
    <name evidence="3" type="ORF">G3I29_25275</name>
</gene>
<evidence type="ECO:0008006" key="5">
    <source>
        <dbReference type="Google" id="ProtNLM"/>
    </source>
</evidence>
<name>A0A6N9U9T4_STRHA</name>
<dbReference type="Pfam" id="PF18156">
    <property type="entry name" value="pPIWI_RE_Y"/>
    <property type="match status" value="1"/>
</dbReference>
<protein>
    <recommendedName>
        <fullName evidence="5">REase associating with pPIWI RE domain-containing protein</fullName>
    </recommendedName>
</protein>
<dbReference type="AlphaFoldDB" id="A0A6N9U9T4"/>
<evidence type="ECO:0000259" key="1">
    <source>
        <dbReference type="Pfam" id="PF18154"/>
    </source>
</evidence>
<accession>A0A6N9U9T4</accession>
<dbReference type="InterPro" id="IPR040828">
    <property type="entry name" value="pPIWI_RE_REase"/>
</dbReference>
<organism evidence="3 4">
    <name type="scientific">Streptomyces halstedii</name>
    <dbReference type="NCBI Taxonomy" id="1944"/>
    <lineage>
        <taxon>Bacteria</taxon>
        <taxon>Bacillati</taxon>
        <taxon>Actinomycetota</taxon>
        <taxon>Actinomycetes</taxon>
        <taxon>Kitasatosporales</taxon>
        <taxon>Streptomycetaceae</taxon>
        <taxon>Streptomyces</taxon>
    </lineage>
</organism>
<dbReference type="EMBL" id="JAAGLQ010000540">
    <property type="protein sequence ID" value="NEA18756.1"/>
    <property type="molecule type" value="Genomic_DNA"/>
</dbReference>
<feature type="domain" description="pPIWI-RE three-gene island" evidence="2">
    <location>
        <begin position="12"/>
        <end position="156"/>
    </location>
</feature>
<evidence type="ECO:0000313" key="3">
    <source>
        <dbReference type="EMBL" id="NEA18756.1"/>
    </source>
</evidence>
<evidence type="ECO:0000313" key="4">
    <source>
        <dbReference type="Proteomes" id="UP000471293"/>
    </source>
</evidence>
<reference evidence="3 4" key="1">
    <citation type="submission" date="2020-01" db="EMBL/GenBank/DDBJ databases">
        <title>Insect and environment-associated Actinomycetes.</title>
        <authorList>
            <person name="Currrie C."/>
            <person name="Chevrette M."/>
            <person name="Carlson C."/>
            <person name="Stubbendieck R."/>
            <person name="Wendt-Pienkowski E."/>
        </authorList>
    </citation>
    <scope>NUCLEOTIDE SEQUENCE [LARGE SCALE GENOMIC DNA]</scope>
    <source>
        <strain evidence="3 4">SID11342</strain>
    </source>
</reference>
<comment type="caution">
    <text evidence="3">The sequence shown here is derived from an EMBL/GenBank/DDBJ whole genome shotgun (WGS) entry which is preliminary data.</text>
</comment>
<dbReference type="Pfam" id="PF18154">
    <property type="entry name" value="pPIWI_RE_REase"/>
    <property type="match status" value="1"/>
</dbReference>
<sequence>MPDWLENPDVVLLRDVATAVARLDEVGRLDAFALPYPPDAQRALDRLVLACLRSGAQPPTGVPEMIGWCRTRPLRSWPLDALPLDLFRGDNRLIDPHSGRPTQLCGELEVKGFGNSTGRQYAQLVIGEAMNACRAANVPESYTAFRRLLVTRPVLTEAEWPDVSTDLYLEPVQFLVDEVYAPVPAGHGRDGVGLACDRCLTLLVPLVDGGWWCEREHCRRLGPPPPGRRLPADEVGGLWQLRRPLRQFVTGPGHAEVDLEGKLRRLGLAVEMWPGYDAYDLRITFPDGHIWAIDVKDWTHPGFLGRAAGTVRPEPPYDEACWAVPHFRVRERGDYLETFARERPAHAAGLRLLTDDQVVEAARKRLRGERGPDARIAPEP</sequence>
<feature type="domain" description="REase associating with pPIWI RE" evidence="1">
    <location>
        <begin position="253"/>
        <end position="370"/>
    </location>
</feature>
<evidence type="ECO:0000259" key="2">
    <source>
        <dbReference type="Pfam" id="PF18156"/>
    </source>
</evidence>
<dbReference type="InterPro" id="IPR041191">
    <property type="entry name" value="pPIWI_RE_Y"/>
</dbReference>
<proteinExistence type="predicted"/>
<dbReference type="Proteomes" id="UP000471293">
    <property type="component" value="Unassembled WGS sequence"/>
</dbReference>